<gene>
    <name evidence="1" type="ORF">EYF80_062262</name>
</gene>
<proteinExistence type="predicted"/>
<keyword evidence="2" id="KW-1185">Reference proteome</keyword>
<accession>A0A4Z2EFP3</accession>
<dbReference type="EMBL" id="SRLO01008031">
    <property type="protein sequence ID" value="TNN27593.1"/>
    <property type="molecule type" value="Genomic_DNA"/>
</dbReference>
<protein>
    <submittedName>
        <fullName evidence="1">Uncharacterized protein</fullName>
    </submittedName>
</protein>
<evidence type="ECO:0000313" key="2">
    <source>
        <dbReference type="Proteomes" id="UP000314294"/>
    </source>
</evidence>
<comment type="caution">
    <text evidence="1">The sequence shown here is derived from an EMBL/GenBank/DDBJ whole genome shotgun (WGS) entry which is preliminary data.</text>
</comment>
<reference evidence="1 2" key="1">
    <citation type="submission" date="2019-03" db="EMBL/GenBank/DDBJ databases">
        <title>First draft genome of Liparis tanakae, snailfish: a comprehensive survey of snailfish specific genes.</title>
        <authorList>
            <person name="Kim W."/>
            <person name="Song I."/>
            <person name="Jeong J.-H."/>
            <person name="Kim D."/>
            <person name="Kim S."/>
            <person name="Ryu S."/>
            <person name="Song J.Y."/>
            <person name="Lee S.K."/>
        </authorList>
    </citation>
    <scope>NUCLEOTIDE SEQUENCE [LARGE SCALE GENOMIC DNA]</scope>
    <source>
        <tissue evidence="1">Muscle</tissue>
    </source>
</reference>
<dbReference type="AlphaFoldDB" id="A0A4Z2EFP3"/>
<evidence type="ECO:0000313" key="1">
    <source>
        <dbReference type="EMBL" id="TNN27593.1"/>
    </source>
</evidence>
<organism evidence="1 2">
    <name type="scientific">Liparis tanakae</name>
    <name type="common">Tanaka's snailfish</name>
    <dbReference type="NCBI Taxonomy" id="230148"/>
    <lineage>
        <taxon>Eukaryota</taxon>
        <taxon>Metazoa</taxon>
        <taxon>Chordata</taxon>
        <taxon>Craniata</taxon>
        <taxon>Vertebrata</taxon>
        <taxon>Euteleostomi</taxon>
        <taxon>Actinopterygii</taxon>
        <taxon>Neopterygii</taxon>
        <taxon>Teleostei</taxon>
        <taxon>Neoteleostei</taxon>
        <taxon>Acanthomorphata</taxon>
        <taxon>Eupercaria</taxon>
        <taxon>Perciformes</taxon>
        <taxon>Cottioidei</taxon>
        <taxon>Cottales</taxon>
        <taxon>Liparidae</taxon>
        <taxon>Liparis</taxon>
    </lineage>
</organism>
<dbReference type="Proteomes" id="UP000314294">
    <property type="component" value="Unassembled WGS sequence"/>
</dbReference>
<sequence length="31" mass="3080">MQSLCEQGTAAAAGPHQGALSLPAVGELWSV</sequence>
<name>A0A4Z2EFP3_9TELE</name>